<dbReference type="AlphaFoldDB" id="A0A4Y8MWU7"/>
<sequence length="106" mass="12303">MTEVFAYGYVAWLTQRPTGFSLSGYIDGVEFDVIAQAPQQAERLFSRAARRAWLRRKFMRILRRKYPAREMVSSADVYYDVTVLLAIRVAISVSARALTRRICRHN</sequence>
<protein>
    <submittedName>
        <fullName evidence="1">Uncharacterized protein</fullName>
    </submittedName>
</protein>
<dbReference type="EMBL" id="SNVI01000002">
    <property type="protein sequence ID" value="TFE42030.1"/>
    <property type="molecule type" value="Genomic_DNA"/>
</dbReference>
<reference evidence="1 2" key="1">
    <citation type="submission" date="2019-03" db="EMBL/GenBank/DDBJ databases">
        <title>Complete Genome Sequence of Paraburkholderia dipogonis ICMP 19430T, a Nitrogen-fixing Symbiont of the South African Invasive Legume Dipogon lignosus in New Zealand.</title>
        <authorList>
            <person name="De Meyer S.E."/>
        </authorList>
    </citation>
    <scope>NUCLEOTIDE SEQUENCE [LARGE SCALE GENOMIC DNA]</scope>
    <source>
        <strain evidence="1 2">ICMP 19430</strain>
    </source>
</reference>
<organism evidence="1 2">
    <name type="scientific">Paraburkholderia dipogonis</name>
    <dbReference type="NCBI Taxonomy" id="1211383"/>
    <lineage>
        <taxon>Bacteria</taxon>
        <taxon>Pseudomonadati</taxon>
        <taxon>Pseudomonadota</taxon>
        <taxon>Betaproteobacteria</taxon>
        <taxon>Burkholderiales</taxon>
        <taxon>Burkholderiaceae</taxon>
        <taxon>Paraburkholderia</taxon>
    </lineage>
</organism>
<dbReference type="GeneID" id="97310836"/>
<evidence type="ECO:0000313" key="2">
    <source>
        <dbReference type="Proteomes" id="UP000297385"/>
    </source>
</evidence>
<comment type="caution">
    <text evidence="1">The sequence shown here is derived from an EMBL/GenBank/DDBJ whole genome shotgun (WGS) entry which is preliminary data.</text>
</comment>
<accession>A0A4Y8MWU7</accession>
<name>A0A4Y8MWU7_9BURK</name>
<dbReference type="Proteomes" id="UP000297385">
    <property type="component" value="Unassembled WGS sequence"/>
</dbReference>
<evidence type="ECO:0000313" key="1">
    <source>
        <dbReference type="EMBL" id="TFE42030.1"/>
    </source>
</evidence>
<dbReference type="RefSeq" id="WP_134465306.1">
    <property type="nucleotide sequence ID" value="NZ_JBHMFL010000100.1"/>
</dbReference>
<gene>
    <name evidence="1" type="ORF">E2553_36060</name>
</gene>
<proteinExistence type="predicted"/>